<dbReference type="NCBIfam" id="NF006487">
    <property type="entry name" value="PRK08905.1"/>
    <property type="match status" value="1"/>
</dbReference>
<organism evidence="7 8">
    <name type="scientific">Candidatus Symbiobacter mobilis CR</name>
    <dbReference type="NCBI Taxonomy" id="946483"/>
    <lineage>
        <taxon>Bacteria</taxon>
        <taxon>Pseudomonadati</taxon>
        <taxon>Pseudomonadota</taxon>
        <taxon>Betaproteobacteria</taxon>
        <taxon>Burkholderiales</taxon>
        <taxon>Comamonadaceae</taxon>
    </lineage>
</organism>
<comment type="subcellular location">
    <subcellularLocation>
        <location evidence="1">Cell inner membrane</location>
    </subcellularLocation>
</comment>
<dbReference type="GO" id="GO:0016746">
    <property type="term" value="F:acyltransferase activity"/>
    <property type="evidence" value="ECO:0007669"/>
    <property type="project" value="UniProtKB-KW"/>
</dbReference>
<evidence type="ECO:0000313" key="8">
    <source>
        <dbReference type="Proteomes" id="UP000017184"/>
    </source>
</evidence>
<dbReference type="OrthoDB" id="8524027at2"/>
<keyword evidence="5" id="KW-0472">Membrane</keyword>
<keyword evidence="6 7" id="KW-0012">Acyltransferase</keyword>
<dbReference type="GO" id="GO:0009247">
    <property type="term" value="P:glycolipid biosynthetic process"/>
    <property type="evidence" value="ECO:0007669"/>
    <property type="project" value="UniProtKB-ARBA"/>
</dbReference>
<protein>
    <submittedName>
        <fullName evidence="7">Lipid A biosynthesis lauroyl acyltransferase</fullName>
    </submittedName>
</protein>
<evidence type="ECO:0000256" key="5">
    <source>
        <dbReference type="ARBA" id="ARBA00023136"/>
    </source>
</evidence>
<keyword evidence="4 7" id="KW-0808">Transferase</keyword>
<dbReference type="PATRIC" id="fig|946483.4.peg.1253"/>
<dbReference type="AlphaFoldDB" id="U5NAT9"/>
<sequence length="281" mass="30699">MQAIFRLLSHCPLWLLHAVGWGLGWAAYLGSATYRERYLSHAGQAGVGRRERWRAVGEAGKMVAELPRLWFGKPVAVEWTGAAHIESALQSGQGLLLLTPHLGCFEVAAQAFAARFGAEHPITVLFRPPRKAWLRAVVEGARTRPGMCAVPTDLSGVRRLVQALRRGGCVGLLPDQVPPAGMGIIAPVFGRDAYVSPLAARLALHTGAHVLLVWGERLGWGRGYRVHACPLLHSLPAALEDAVREINVAMEHLILQCPGQYLWGYARYKMPEDVSHPDAKP</sequence>
<accession>U5NAT9</accession>
<gene>
    <name evidence="7" type="primary">htrB-2</name>
    <name evidence="7" type="ORF">Cenrod_1246</name>
</gene>
<evidence type="ECO:0000256" key="3">
    <source>
        <dbReference type="ARBA" id="ARBA00022519"/>
    </source>
</evidence>
<proteinExistence type="predicted"/>
<dbReference type="GO" id="GO:0005886">
    <property type="term" value="C:plasma membrane"/>
    <property type="evidence" value="ECO:0007669"/>
    <property type="project" value="UniProtKB-SubCell"/>
</dbReference>
<dbReference type="RefSeq" id="WP_022772358.1">
    <property type="nucleotide sequence ID" value="NC_022576.1"/>
</dbReference>
<dbReference type="KEGG" id="cbx:Cenrod_1246"/>
<dbReference type="HOGENOM" id="CLU_049421_0_0_4"/>
<dbReference type="Pfam" id="PF03279">
    <property type="entry name" value="Lip_A_acyltrans"/>
    <property type="match status" value="1"/>
</dbReference>
<keyword evidence="2" id="KW-1003">Cell membrane</keyword>
<dbReference type="PANTHER" id="PTHR30606">
    <property type="entry name" value="LIPID A BIOSYNTHESIS LAUROYL ACYLTRANSFERASE"/>
    <property type="match status" value="1"/>
</dbReference>
<reference evidence="7 8" key="1">
    <citation type="journal article" date="2013" name="Genome Biol.">
        <title>Genomic analysis reveals key aspects of prokaryotic symbiosis in the phototrophic consortium "Chlorochromatium aggregatum".</title>
        <authorList>
            <person name="Liu Z."/>
            <person name="Muller J."/>
            <person name="Li T."/>
            <person name="Alvey R.M."/>
            <person name="Vogl K."/>
            <person name="Frigaard N.U."/>
            <person name="Rockwell N.C."/>
            <person name="Boyd E.S."/>
            <person name="Tomsho L.P."/>
            <person name="Schuster S.C."/>
            <person name="Henke P."/>
            <person name="Rohde M."/>
            <person name="Overmann J."/>
            <person name="Bryant D.A."/>
        </authorList>
    </citation>
    <scope>NUCLEOTIDE SEQUENCE [LARGE SCALE GENOMIC DNA]</scope>
    <source>
        <strain evidence="7">CR</strain>
    </source>
</reference>
<evidence type="ECO:0000256" key="1">
    <source>
        <dbReference type="ARBA" id="ARBA00004533"/>
    </source>
</evidence>
<dbReference type="Proteomes" id="UP000017184">
    <property type="component" value="Chromosome"/>
</dbReference>
<dbReference type="PANTHER" id="PTHR30606:SF10">
    <property type="entry name" value="PHOSPHATIDYLINOSITOL MANNOSIDE ACYLTRANSFERASE"/>
    <property type="match status" value="1"/>
</dbReference>
<dbReference type="EMBL" id="CP004885">
    <property type="protein sequence ID" value="AGX87338.1"/>
    <property type="molecule type" value="Genomic_DNA"/>
</dbReference>
<dbReference type="eggNOG" id="COG1560">
    <property type="taxonomic scope" value="Bacteria"/>
</dbReference>
<keyword evidence="8" id="KW-1185">Reference proteome</keyword>
<dbReference type="STRING" id="946483.Cenrod_1246"/>
<dbReference type="InterPro" id="IPR004960">
    <property type="entry name" value="LipA_acyltrans"/>
</dbReference>
<name>U5NAT9_9BURK</name>
<evidence type="ECO:0000256" key="4">
    <source>
        <dbReference type="ARBA" id="ARBA00022679"/>
    </source>
</evidence>
<dbReference type="CDD" id="cd07984">
    <property type="entry name" value="LPLAT_LABLAT-like"/>
    <property type="match status" value="1"/>
</dbReference>
<evidence type="ECO:0000256" key="6">
    <source>
        <dbReference type="ARBA" id="ARBA00023315"/>
    </source>
</evidence>
<evidence type="ECO:0000313" key="7">
    <source>
        <dbReference type="EMBL" id="AGX87338.1"/>
    </source>
</evidence>
<evidence type="ECO:0000256" key="2">
    <source>
        <dbReference type="ARBA" id="ARBA00022475"/>
    </source>
</evidence>
<keyword evidence="3" id="KW-0997">Cell inner membrane</keyword>